<reference evidence="3" key="3">
    <citation type="submission" date="2014-09" db="EMBL/GenBank/DDBJ databases">
        <authorList>
            <person name="Magalhaes I.L.F."/>
            <person name="Oliveira U."/>
            <person name="Santos F.R."/>
            <person name="Vidigal T.H.D.A."/>
            <person name="Brescovit A.D."/>
            <person name="Santos A.J."/>
        </authorList>
    </citation>
    <scope>NUCLEOTIDE SEQUENCE</scope>
</reference>
<reference evidence="2" key="1">
    <citation type="journal article" date="2014" name="PLoS ONE">
        <title>Transcriptome-Based Identification of ABC Transporters in the Western Tarnished Plant Bug Lygus hesperus.</title>
        <authorList>
            <person name="Hull J.J."/>
            <person name="Chaney K."/>
            <person name="Geib S.M."/>
            <person name="Fabrick J.A."/>
            <person name="Brent C.S."/>
            <person name="Walsh D."/>
            <person name="Lavine L.C."/>
        </authorList>
    </citation>
    <scope>NUCLEOTIDE SEQUENCE</scope>
</reference>
<evidence type="ECO:0000313" key="2">
    <source>
        <dbReference type="EMBL" id="JAG26955.1"/>
    </source>
</evidence>
<dbReference type="EMBL" id="GBHO01016649">
    <property type="protein sequence ID" value="JAG26955.1"/>
    <property type="molecule type" value="Transcribed_RNA"/>
</dbReference>
<feature type="coiled-coil region" evidence="1">
    <location>
        <begin position="114"/>
        <end position="143"/>
    </location>
</feature>
<dbReference type="AlphaFoldDB" id="A0A0A9YBN5"/>
<reference evidence="2" key="2">
    <citation type="submission" date="2014-07" db="EMBL/GenBank/DDBJ databases">
        <authorList>
            <person name="Hull J."/>
        </authorList>
    </citation>
    <scope>NUCLEOTIDE SEQUENCE</scope>
</reference>
<dbReference type="GO" id="GO:0016740">
    <property type="term" value="F:transferase activity"/>
    <property type="evidence" value="ECO:0007669"/>
    <property type="project" value="UniProtKB-KW"/>
</dbReference>
<evidence type="ECO:0000256" key="1">
    <source>
        <dbReference type="SAM" id="Coils"/>
    </source>
</evidence>
<accession>A0A0A9YBN5</accession>
<protein>
    <submittedName>
        <fullName evidence="2">Polyribonucleotide nucleotidyltransferase</fullName>
    </submittedName>
</protein>
<evidence type="ECO:0000313" key="3">
    <source>
        <dbReference type="EMBL" id="JAG57918.1"/>
    </source>
</evidence>
<organism evidence="2">
    <name type="scientific">Lygus hesperus</name>
    <name type="common">Western plant bug</name>
    <dbReference type="NCBI Taxonomy" id="30085"/>
    <lineage>
        <taxon>Eukaryota</taxon>
        <taxon>Metazoa</taxon>
        <taxon>Ecdysozoa</taxon>
        <taxon>Arthropoda</taxon>
        <taxon>Hexapoda</taxon>
        <taxon>Insecta</taxon>
        <taxon>Pterygota</taxon>
        <taxon>Neoptera</taxon>
        <taxon>Paraneoptera</taxon>
        <taxon>Hemiptera</taxon>
        <taxon>Heteroptera</taxon>
        <taxon>Panheteroptera</taxon>
        <taxon>Cimicomorpha</taxon>
        <taxon>Miridae</taxon>
        <taxon>Mirini</taxon>
        <taxon>Lygus</taxon>
    </lineage>
</organism>
<keyword evidence="1" id="KW-0175">Coiled coil</keyword>
<sequence length="268" mass="31081">MCTNDSHKMDPKTWAVPKSNTLMRSYFARTGRTPTVAQIRENLGSLIADALFASIPMELRECIGLEPKLKGPSESLWTSPSIQLTGKLKLSVLPSQRHAHAITHNAILEIGQDIEDIVNKLREEELHRKLEEQQKHFDQMLEQQVQSIRKKIIREFFVLSSFKMRELFNQMEADFNEEWKKRETYLLTEAEKERVEGIRLLEEAMKCELDNVTRLHEDKYTLSSSSSSTGRKPKLTICTIRELLNFRINGALYSKTLSKPKTLKYELK</sequence>
<gene>
    <name evidence="2" type="primary">pnp_7</name>
    <name evidence="2" type="ORF">CM83_9975</name>
</gene>
<dbReference type="EMBL" id="GBRD01007903">
    <property type="protein sequence ID" value="JAG57918.1"/>
    <property type="molecule type" value="Transcribed_RNA"/>
</dbReference>
<name>A0A0A9YBN5_LYGHE</name>
<proteinExistence type="predicted"/>
<keyword evidence="2" id="KW-0808">Transferase</keyword>